<gene>
    <name evidence="2" type="primary">OSJNBb0044B19.13</name>
</gene>
<protein>
    <submittedName>
        <fullName evidence="2">Uncharacterized protein</fullName>
    </submittedName>
</protein>
<feature type="region of interest" description="Disordered" evidence="1">
    <location>
        <begin position="1"/>
        <end position="50"/>
    </location>
</feature>
<feature type="compositionally biased region" description="Gly residues" evidence="1">
    <location>
        <begin position="36"/>
        <end position="49"/>
    </location>
</feature>
<evidence type="ECO:0000256" key="1">
    <source>
        <dbReference type="SAM" id="MobiDB-lite"/>
    </source>
</evidence>
<evidence type="ECO:0000313" key="2">
    <source>
        <dbReference type="EMBL" id="AAL31051.1"/>
    </source>
</evidence>
<reference evidence="3" key="2">
    <citation type="journal article" date="2008" name="Nucleic Acids Res.">
        <title>The rice annotation project database (RAP-DB): 2008 update.</title>
        <authorList>
            <consortium name="The rice annotation project (RAP)"/>
        </authorList>
    </citation>
    <scope>GENOME REANNOTATION</scope>
    <source>
        <strain evidence="3">cv. Nipponbare</strain>
    </source>
</reference>
<name>Q8W5Q2_ORYSJ</name>
<evidence type="ECO:0000313" key="3">
    <source>
        <dbReference type="Proteomes" id="UP000000763"/>
    </source>
</evidence>
<dbReference type="EMBL" id="AC078893">
    <property type="protein sequence ID" value="AAL31051.1"/>
    <property type="molecule type" value="Genomic_DNA"/>
</dbReference>
<sequence length="99" mass="10398">MQHMLKSGRGEGRLQPATAGTTTVGLRRAATTVGGAARGEGGVGGGGEAWGRQIRERVVTATATTRKAAMATTARTPGYVRAVHPYAETEWKEYVVLDI</sequence>
<dbReference type="Proteomes" id="UP000000763">
    <property type="component" value="Chromosome 10"/>
</dbReference>
<proteinExistence type="predicted"/>
<reference evidence="3" key="1">
    <citation type="journal article" date="2005" name="Nature">
        <title>The map-based sequence of the rice genome.</title>
        <authorList>
            <consortium name="International rice genome sequencing project (IRGSP)"/>
            <person name="Matsumoto T."/>
            <person name="Wu J."/>
            <person name="Kanamori H."/>
            <person name="Katayose Y."/>
            <person name="Fujisawa M."/>
            <person name="Namiki N."/>
            <person name="Mizuno H."/>
            <person name="Yamamoto K."/>
            <person name="Antonio B.A."/>
            <person name="Baba T."/>
            <person name="Sakata K."/>
            <person name="Nagamura Y."/>
            <person name="Aoki H."/>
            <person name="Arikawa K."/>
            <person name="Arita K."/>
            <person name="Bito T."/>
            <person name="Chiden Y."/>
            <person name="Fujitsuka N."/>
            <person name="Fukunaka R."/>
            <person name="Hamada M."/>
            <person name="Harada C."/>
            <person name="Hayashi A."/>
            <person name="Hijishita S."/>
            <person name="Honda M."/>
            <person name="Hosokawa S."/>
            <person name="Ichikawa Y."/>
            <person name="Idonuma A."/>
            <person name="Iijima M."/>
            <person name="Ikeda M."/>
            <person name="Ikeno M."/>
            <person name="Ito K."/>
            <person name="Ito S."/>
            <person name="Ito T."/>
            <person name="Ito Y."/>
            <person name="Ito Y."/>
            <person name="Iwabuchi A."/>
            <person name="Kamiya K."/>
            <person name="Karasawa W."/>
            <person name="Kurita K."/>
            <person name="Katagiri S."/>
            <person name="Kikuta A."/>
            <person name="Kobayashi H."/>
            <person name="Kobayashi N."/>
            <person name="Machita K."/>
            <person name="Maehara T."/>
            <person name="Masukawa M."/>
            <person name="Mizubayashi T."/>
            <person name="Mukai Y."/>
            <person name="Nagasaki H."/>
            <person name="Nagata Y."/>
            <person name="Naito S."/>
            <person name="Nakashima M."/>
            <person name="Nakama Y."/>
            <person name="Nakamichi Y."/>
            <person name="Nakamura M."/>
            <person name="Meguro A."/>
            <person name="Negishi M."/>
            <person name="Ohta I."/>
            <person name="Ohta T."/>
            <person name="Okamoto M."/>
            <person name="Ono N."/>
            <person name="Saji S."/>
            <person name="Sakaguchi M."/>
            <person name="Sakai K."/>
            <person name="Shibata M."/>
            <person name="Shimokawa T."/>
            <person name="Song J."/>
            <person name="Takazaki Y."/>
            <person name="Terasawa K."/>
            <person name="Tsugane M."/>
            <person name="Tsuji K."/>
            <person name="Ueda S."/>
            <person name="Waki K."/>
            <person name="Yamagata H."/>
            <person name="Yamamoto M."/>
            <person name="Yamamoto S."/>
            <person name="Yamane H."/>
            <person name="Yoshiki S."/>
            <person name="Yoshihara R."/>
            <person name="Yukawa K."/>
            <person name="Zhong H."/>
            <person name="Yano M."/>
            <person name="Yuan Q."/>
            <person name="Ouyang S."/>
            <person name="Liu J."/>
            <person name="Jones K.M."/>
            <person name="Gansberger K."/>
            <person name="Moffat K."/>
            <person name="Hill J."/>
            <person name="Bera J."/>
            <person name="Fadrosh D."/>
            <person name="Jin S."/>
            <person name="Johri S."/>
            <person name="Kim M."/>
            <person name="Overton L."/>
            <person name="Reardon M."/>
            <person name="Tsitrin T."/>
            <person name="Vuong H."/>
            <person name="Weaver B."/>
            <person name="Ciecko A."/>
            <person name="Tallon L."/>
            <person name="Jackson J."/>
            <person name="Pai G."/>
            <person name="Aken S.V."/>
            <person name="Utterback T."/>
            <person name="Reidmuller S."/>
            <person name="Feldblyum T."/>
            <person name="Hsiao J."/>
            <person name="Zismann V."/>
            <person name="Iobst S."/>
            <person name="de Vazeille A.R."/>
            <person name="Buell C.R."/>
            <person name="Ying K."/>
            <person name="Li Y."/>
            <person name="Lu T."/>
            <person name="Huang Y."/>
            <person name="Zhao Q."/>
            <person name="Feng Q."/>
            <person name="Zhang L."/>
            <person name="Zhu J."/>
            <person name="Weng Q."/>
            <person name="Mu J."/>
            <person name="Lu Y."/>
            <person name="Fan D."/>
            <person name="Liu Y."/>
            <person name="Guan J."/>
            <person name="Zhang Y."/>
            <person name="Yu S."/>
            <person name="Liu X."/>
            <person name="Zhang Y."/>
            <person name="Hong G."/>
            <person name="Han B."/>
            <person name="Choisne N."/>
            <person name="Demange N."/>
            <person name="Orjeda G."/>
            <person name="Samain S."/>
            <person name="Cattolico L."/>
            <person name="Pelletier E."/>
            <person name="Couloux A."/>
            <person name="Segurens B."/>
            <person name="Wincker P."/>
            <person name="D'Hont A."/>
            <person name="Scarpelli C."/>
            <person name="Weissenbach J."/>
            <person name="Salanoubat M."/>
            <person name="Quetier F."/>
            <person name="Yu Y."/>
            <person name="Kim H.R."/>
            <person name="Rambo T."/>
            <person name="Currie J."/>
            <person name="Collura K."/>
            <person name="Luo M."/>
            <person name="Yang T."/>
            <person name="Ammiraju J.S.S."/>
            <person name="Engler F."/>
            <person name="Soderlund C."/>
            <person name="Wing R.A."/>
            <person name="Palmer L.E."/>
            <person name="de la Bastide M."/>
            <person name="Spiegel L."/>
            <person name="Nascimento L."/>
            <person name="Zutavern T."/>
            <person name="O'Shaughnessy A."/>
            <person name="Dike S."/>
            <person name="Dedhia N."/>
            <person name="Preston R."/>
            <person name="Balija V."/>
            <person name="McCombie W.R."/>
            <person name="Chow T."/>
            <person name="Chen H."/>
            <person name="Chung M."/>
            <person name="Chen C."/>
            <person name="Shaw J."/>
            <person name="Wu H."/>
            <person name="Hsiao K."/>
            <person name="Chao Y."/>
            <person name="Chu M."/>
            <person name="Cheng C."/>
            <person name="Hour A."/>
            <person name="Lee P."/>
            <person name="Lin S."/>
            <person name="Lin Y."/>
            <person name="Liou J."/>
            <person name="Liu S."/>
            <person name="Hsing Y."/>
            <person name="Raghuvanshi S."/>
            <person name="Mohanty A."/>
            <person name="Bharti A.K."/>
            <person name="Gaur A."/>
            <person name="Gupta V."/>
            <person name="Kumar D."/>
            <person name="Ravi V."/>
            <person name="Vij S."/>
            <person name="Kapur A."/>
            <person name="Khurana P."/>
            <person name="Khurana P."/>
            <person name="Khurana J.P."/>
            <person name="Tyagi A.K."/>
            <person name="Gaikwad K."/>
            <person name="Singh A."/>
            <person name="Dalal V."/>
            <person name="Srivastava S."/>
            <person name="Dixit A."/>
            <person name="Pal A.K."/>
            <person name="Ghazi I.A."/>
            <person name="Yadav M."/>
            <person name="Pandit A."/>
            <person name="Bhargava A."/>
            <person name="Sureshbabu K."/>
            <person name="Batra K."/>
            <person name="Sharma T.R."/>
            <person name="Mohapatra T."/>
            <person name="Singh N.K."/>
            <person name="Messing J."/>
            <person name="Nelson A.B."/>
            <person name="Fuks G."/>
            <person name="Kavchok S."/>
            <person name="Keizer G."/>
            <person name="Linton E."/>
            <person name="Llaca V."/>
            <person name="Song R."/>
            <person name="Tanyolac B."/>
            <person name="Young S."/>
            <person name="Ho-Il K."/>
            <person name="Hahn J.H."/>
            <person name="Sangsakoo G."/>
            <person name="Vanavichit A."/>
            <person name="de Mattos Luiz.A.T."/>
            <person name="Zimmer P.D."/>
            <person name="Malone G."/>
            <person name="Dellagostin O."/>
            <person name="de Oliveira A.C."/>
            <person name="Bevan M."/>
            <person name="Bancroft I."/>
            <person name="Minx P."/>
            <person name="Cordum H."/>
            <person name="Wilson R."/>
            <person name="Cheng Z."/>
            <person name="Jin W."/>
            <person name="Jiang J."/>
            <person name="Leong S.A."/>
            <person name="Iwama H."/>
            <person name="Gojobori T."/>
            <person name="Itoh T."/>
            <person name="Niimura Y."/>
            <person name="Fujii Y."/>
            <person name="Habara T."/>
            <person name="Sakai H."/>
            <person name="Sato Y."/>
            <person name="Wilson G."/>
            <person name="Kumar K."/>
            <person name="McCouch S."/>
            <person name="Juretic N."/>
            <person name="Hoen D."/>
            <person name="Wright S."/>
            <person name="Bruskiewich R."/>
            <person name="Bureau T."/>
            <person name="Miyao A."/>
            <person name="Hirochika H."/>
            <person name="Nishikawa T."/>
            <person name="Kadowaki K."/>
            <person name="Sugiura M."/>
            <person name="Burr B."/>
            <person name="Sasaki T."/>
        </authorList>
    </citation>
    <scope>NUCLEOTIDE SEQUENCE [LARGE SCALE GENOMIC DNA]</scope>
    <source>
        <strain evidence="3">cv. Nipponbare</strain>
    </source>
</reference>
<organism evidence="2 3">
    <name type="scientific">Oryza sativa subsp. japonica</name>
    <name type="common">Rice</name>
    <dbReference type="NCBI Taxonomy" id="39947"/>
    <lineage>
        <taxon>Eukaryota</taxon>
        <taxon>Viridiplantae</taxon>
        <taxon>Streptophyta</taxon>
        <taxon>Embryophyta</taxon>
        <taxon>Tracheophyta</taxon>
        <taxon>Spermatophyta</taxon>
        <taxon>Magnoliopsida</taxon>
        <taxon>Liliopsida</taxon>
        <taxon>Poales</taxon>
        <taxon>Poaceae</taxon>
        <taxon>BOP clade</taxon>
        <taxon>Oryzoideae</taxon>
        <taxon>Oryzeae</taxon>
        <taxon>Oryzinae</taxon>
        <taxon>Oryza</taxon>
        <taxon>Oryza sativa</taxon>
    </lineage>
</organism>
<dbReference type="AlphaFoldDB" id="Q8W5Q2"/>
<accession>Q8W5Q2</accession>